<comment type="caution">
    <text evidence="2">The sequence shown here is derived from an EMBL/GenBank/DDBJ whole genome shotgun (WGS) entry which is preliminary data.</text>
</comment>
<organism evidence="2 4">
    <name type="scientific">Enterococcus faecium</name>
    <name type="common">Streptococcus faecium</name>
    <dbReference type="NCBI Taxonomy" id="1352"/>
    <lineage>
        <taxon>Bacteria</taxon>
        <taxon>Bacillati</taxon>
        <taxon>Bacillota</taxon>
        <taxon>Bacilli</taxon>
        <taxon>Lactobacillales</taxon>
        <taxon>Enterococcaceae</taxon>
        <taxon>Enterococcus</taxon>
    </lineage>
</organism>
<feature type="signal peptide" evidence="1">
    <location>
        <begin position="1"/>
        <end position="32"/>
    </location>
</feature>
<sequence length="826" mass="89399">MLLQNKFSFFCSFFFTSFFVLSIFTFSPSTEAVGATPPTISYDPYTYENIVPPNGGRSAVNGGKLVQLTGANQLPKLTATYLNDGSNDPWKGGTVRFHWESHVKLTNVLDLVNITAQGFAFVAIINLPEHVSSSDVLKAIDWNNAYLYIAGAPIKVTSGSLLSAGSHTLRFGMGSWDTNTLLADIIAIITRGEFNVDDIPLQFDITANVAKMTENGDKYDTSPNKILTKGRLQPSVSKKAVFSVDFYDSNNIIQDRMFNSILAPAAGRFYPKLTGGNLNPGVYAFSASAEINTWNSYISPSDSTGKYNTFADTTEYVDGNNQNLPGSTNSRTLTMGLSEGRFDQLPFSRFDRVVNYFTGKNVTQGATLTHTPASTSGLNQTANIVYSGKDAQGGLLSPVALKVLEQYKLDGTVLPTNLTADSQWGKLLSSASYQVTANWSATELKKGSIHSRLYSKGTQKLATGWTDQLFQTIQSNNGGVNTATSTLTALASGQYYFDYRLVDDVLTNMYPSFAYKWQSEQAGITTLPQITVANFPSVSADSQLKNLSRQPETGDPLSALSGDTIQENVTFTLTKSGDAITDKKITISLPENTTYINGSLKLNGTTIADTGIQQGVSVPADLLSKIGDTIHLTYNYQLNTVDTSVQSVSILTKAAVLSSNITLADGAKLPNPVVQTSAKTILVPKQELTLVNVPDDFTFGNDLPKPLKTSYYEAKGDFSFDVRDTRLPSTSPWQLTGTLTSLFKNNQGQELSGTKLYFNHSGSKQLIQQGQNTLIYESDGTAKGEVLVDFPDTDGLLLEVNSSTNAQPGATYQGMVTWELTAGPTS</sequence>
<dbReference type="Proteomes" id="UP001139644">
    <property type="component" value="Unassembled WGS sequence"/>
</dbReference>
<keyword evidence="1" id="KW-0732">Signal</keyword>
<name>A0A132P895_ENTFC</name>
<dbReference type="RefSeq" id="WP_002317908.1">
    <property type="nucleotide sequence ID" value="NZ_CAMRQG010000064.1"/>
</dbReference>
<reference evidence="2 4" key="1">
    <citation type="submission" date="2016-01" db="EMBL/GenBank/DDBJ databases">
        <title>Molecular Mechanisms for transfer of large genomic segments between Enterococcus faecium strains.</title>
        <authorList>
            <person name="Garcia-Solache M.A."/>
            <person name="Lebreton F."/>
            <person name="Mclaughlin R.E."/>
            <person name="Whiteaker J.D."/>
            <person name="Gilmore M.S."/>
            <person name="Rice L.B."/>
        </authorList>
    </citation>
    <scope>NUCLEOTIDE SEQUENCE [LARGE SCALE GENOMIC DNA]</scope>
    <source>
        <strain evidence="2 4">D344RRF x C68</strain>
    </source>
</reference>
<proteinExistence type="predicted"/>
<evidence type="ECO:0008006" key="5">
    <source>
        <dbReference type="Google" id="ProtNLM"/>
    </source>
</evidence>
<dbReference type="AlphaFoldDB" id="A0A132P895"/>
<feature type="chain" id="PRO_5039692473" description="WxL domain-containing protein" evidence="1">
    <location>
        <begin position="33"/>
        <end position="826"/>
    </location>
</feature>
<dbReference type="EMBL" id="LRHK01000001">
    <property type="protein sequence ID" value="KWX18467.1"/>
    <property type="molecule type" value="Genomic_DNA"/>
</dbReference>
<protein>
    <recommendedName>
        <fullName evidence="5">WxL domain-containing protein</fullName>
    </recommendedName>
</protein>
<dbReference type="EMBL" id="JAIFOC010000028">
    <property type="protein sequence ID" value="MBX4222035.1"/>
    <property type="molecule type" value="Genomic_DNA"/>
</dbReference>
<evidence type="ECO:0000313" key="4">
    <source>
        <dbReference type="Proteomes" id="UP000070452"/>
    </source>
</evidence>
<evidence type="ECO:0000256" key="1">
    <source>
        <dbReference type="SAM" id="SignalP"/>
    </source>
</evidence>
<gene>
    <name evidence="2" type="ORF">AWT83_08320</name>
    <name evidence="3" type="ORF">KYX88_04135</name>
</gene>
<dbReference type="Proteomes" id="UP000070452">
    <property type="component" value="Unassembled WGS sequence"/>
</dbReference>
<evidence type="ECO:0000313" key="2">
    <source>
        <dbReference type="EMBL" id="KWX18467.1"/>
    </source>
</evidence>
<reference evidence="3" key="2">
    <citation type="journal article" date="2022" name="J. Anim. Sci.">
        <title>Whole genome sequence analyses-based assessment of virulence potential and antimicrobial susceptibilities and resistance of Enterococcus faecium strains isolated from commercial swine and cattle probiotic products.</title>
        <authorList>
            <person name="Shridhar P.B."/>
            <person name="Amachawadi R.G."/>
            <person name="Tokach M."/>
            <person name="Patel I."/>
            <person name="Gangiredla J."/>
            <person name="Mammel M."/>
            <person name="Nagaraja T.G."/>
        </authorList>
    </citation>
    <scope>NUCLEOTIDE SEQUENCE</scope>
    <source>
        <strain evidence="3">EF215</strain>
    </source>
</reference>
<evidence type="ECO:0000313" key="3">
    <source>
        <dbReference type="EMBL" id="MBX4222035.1"/>
    </source>
</evidence>
<accession>A0A132P895</accession>